<dbReference type="CDD" id="cd08254">
    <property type="entry name" value="hydroxyacyl_CoA_DH"/>
    <property type="match status" value="1"/>
</dbReference>
<gene>
    <name evidence="6" type="ORF">PRZ48_007816</name>
</gene>
<dbReference type="Gene3D" id="3.40.50.720">
    <property type="entry name" value="NAD(P)-binding Rossmann-like Domain"/>
    <property type="match status" value="1"/>
</dbReference>
<protein>
    <recommendedName>
        <fullName evidence="5">Enoyl reductase (ER) domain-containing protein</fullName>
    </recommendedName>
</protein>
<keyword evidence="2 4" id="KW-0862">Zinc</keyword>
<proteinExistence type="inferred from homology"/>
<dbReference type="InterPro" id="IPR050129">
    <property type="entry name" value="Zn_alcohol_dh"/>
</dbReference>
<sequence>MPDLQLPKVMRAWRKHAGNEEAQYDEVPVPKTPPTGFLCKMLAAGVCHSDHAMLIDKAPRPWFQDQYVLGHEGCGEIIDIGPNVTDKRFKVGDVISMLGVPGCGQSSCLECSQDMQQLCTIGHHSGIGQDGFYAPYATIDQRGAVPVPKGVSPLVAAVATDAVTTAYHAIVRRGELKPTETVFLFGLGGLGINGLQVVKSIGARVIVSDVREERLEAAAQIGIPKKDIVPVGKSIQDFVKENNLMIDTTFDFVGMAQTFEDAQQIVRRGGKMVCIGTLNLDNTIHMKIGIRKRLSIIFSYGGQVRDLKDVLDLIAENKITPQVETGKLDDFPRWLNDLCDGKVKARVALTVE</sequence>
<keyword evidence="1 4" id="KW-0479">Metal-binding</keyword>
<organism evidence="6 7">
    <name type="scientific">Zasmidium cellare</name>
    <name type="common">Wine cellar mold</name>
    <name type="synonym">Racodium cellare</name>
    <dbReference type="NCBI Taxonomy" id="395010"/>
    <lineage>
        <taxon>Eukaryota</taxon>
        <taxon>Fungi</taxon>
        <taxon>Dikarya</taxon>
        <taxon>Ascomycota</taxon>
        <taxon>Pezizomycotina</taxon>
        <taxon>Dothideomycetes</taxon>
        <taxon>Dothideomycetidae</taxon>
        <taxon>Mycosphaerellales</taxon>
        <taxon>Mycosphaerellaceae</taxon>
        <taxon>Zasmidium</taxon>
    </lineage>
</organism>
<dbReference type="InterPro" id="IPR020843">
    <property type="entry name" value="ER"/>
</dbReference>
<comment type="similarity">
    <text evidence="4">Belongs to the zinc-containing alcohol dehydrogenase family.</text>
</comment>
<dbReference type="PROSITE" id="PS00059">
    <property type="entry name" value="ADH_ZINC"/>
    <property type="match status" value="1"/>
</dbReference>
<evidence type="ECO:0000256" key="2">
    <source>
        <dbReference type="ARBA" id="ARBA00022833"/>
    </source>
</evidence>
<evidence type="ECO:0000256" key="3">
    <source>
        <dbReference type="ARBA" id="ARBA00023002"/>
    </source>
</evidence>
<dbReference type="PANTHER" id="PTHR43401:SF4">
    <property type="entry name" value="D-ARABINOSE 1-DEHYDROGENASE (NADP(+))"/>
    <property type="match status" value="1"/>
</dbReference>
<dbReference type="SMART" id="SM00829">
    <property type="entry name" value="PKS_ER"/>
    <property type="match status" value="1"/>
</dbReference>
<evidence type="ECO:0000256" key="1">
    <source>
        <dbReference type="ARBA" id="ARBA00022723"/>
    </source>
</evidence>
<dbReference type="InterPro" id="IPR013154">
    <property type="entry name" value="ADH-like_N"/>
</dbReference>
<comment type="caution">
    <text evidence="6">The sequence shown here is derived from an EMBL/GenBank/DDBJ whole genome shotgun (WGS) entry which is preliminary data.</text>
</comment>
<evidence type="ECO:0000256" key="4">
    <source>
        <dbReference type="RuleBase" id="RU361277"/>
    </source>
</evidence>
<dbReference type="SUPFAM" id="SSF50129">
    <property type="entry name" value="GroES-like"/>
    <property type="match status" value="1"/>
</dbReference>
<evidence type="ECO:0000313" key="6">
    <source>
        <dbReference type="EMBL" id="KAK4502005.1"/>
    </source>
</evidence>
<keyword evidence="7" id="KW-1185">Reference proteome</keyword>
<dbReference type="PANTHER" id="PTHR43401">
    <property type="entry name" value="L-THREONINE 3-DEHYDROGENASE"/>
    <property type="match status" value="1"/>
</dbReference>
<dbReference type="InterPro" id="IPR011032">
    <property type="entry name" value="GroES-like_sf"/>
</dbReference>
<dbReference type="Gene3D" id="3.90.180.10">
    <property type="entry name" value="Medium-chain alcohol dehydrogenases, catalytic domain"/>
    <property type="match status" value="1"/>
</dbReference>
<dbReference type="InterPro" id="IPR013149">
    <property type="entry name" value="ADH-like_C"/>
</dbReference>
<feature type="domain" description="Enoyl reductase (ER)" evidence="5">
    <location>
        <begin position="18"/>
        <end position="320"/>
    </location>
</feature>
<dbReference type="SUPFAM" id="SSF51735">
    <property type="entry name" value="NAD(P)-binding Rossmann-fold domains"/>
    <property type="match status" value="1"/>
</dbReference>
<reference evidence="6 7" key="1">
    <citation type="journal article" date="2023" name="G3 (Bethesda)">
        <title>A chromosome-level genome assembly of Zasmidium syzygii isolated from banana leaves.</title>
        <authorList>
            <person name="van Westerhoven A.C."/>
            <person name="Mehrabi R."/>
            <person name="Talebi R."/>
            <person name="Steentjes M.B.F."/>
            <person name="Corcolon B."/>
            <person name="Chong P.A."/>
            <person name="Kema G.H.J."/>
            <person name="Seidl M.F."/>
        </authorList>
    </citation>
    <scope>NUCLEOTIDE SEQUENCE [LARGE SCALE GENOMIC DNA]</scope>
    <source>
        <strain evidence="6 7">P124</strain>
    </source>
</reference>
<evidence type="ECO:0000259" key="5">
    <source>
        <dbReference type="SMART" id="SM00829"/>
    </source>
</evidence>
<evidence type="ECO:0000313" key="7">
    <source>
        <dbReference type="Proteomes" id="UP001305779"/>
    </source>
</evidence>
<dbReference type="InterPro" id="IPR002328">
    <property type="entry name" value="ADH_Zn_CS"/>
</dbReference>
<accession>A0ABR0ELG9</accession>
<name>A0ABR0ELG9_ZASCE</name>
<dbReference type="Pfam" id="PF00107">
    <property type="entry name" value="ADH_zinc_N"/>
    <property type="match status" value="1"/>
</dbReference>
<dbReference type="EMBL" id="JAXOVC010000005">
    <property type="protein sequence ID" value="KAK4502005.1"/>
    <property type="molecule type" value="Genomic_DNA"/>
</dbReference>
<keyword evidence="3" id="KW-0560">Oxidoreductase</keyword>
<dbReference type="InterPro" id="IPR036291">
    <property type="entry name" value="NAD(P)-bd_dom_sf"/>
</dbReference>
<comment type="cofactor">
    <cofactor evidence="4">
        <name>Zn(2+)</name>
        <dbReference type="ChEBI" id="CHEBI:29105"/>
    </cofactor>
</comment>
<dbReference type="Proteomes" id="UP001305779">
    <property type="component" value="Unassembled WGS sequence"/>
</dbReference>
<dbReference type="Pfam" id="PF08240">
    <property type="entry name" value="ADH_N"/>
    <property type="match status" value="1"/>
</dbReference>